<evidence type="ECO:0000259" key="1">
    <source>
        <dbReference type="Pfam" id="PF21992"/>
    </source>
</evidence>
<evidence type="ECO:0000313" key="2">
    <source>
        <dbReference type="EMBL" id="MFC3105456.1"/>
    </source>
</evidence>
<feature type="domain" description="DUF6927" evidence="1">
    <location>
        <begin position="108"/>
        <end position="175"/>
    </location>
</feature>
<dbReference type="EMBL" id="JBHRSS010000008">
    <property type="protein sequence ID" value="MFC3105456.1"/>
    <property type="molecule type" value="Genomic_DNA"/>
</dbReference>
<dbReference type="Proteomes" id="UP001595462">
    <property type="component" value="Unassembled WGS sequence"/>
</dbReference>
<dbReference type="InterPro" id="IPR053845">
    <property type="entry name" value="DUF6927"/>
</dbReference>
<dbReference type="RefSeq" id="WP_380690999.1">
    <property type="nucleotide sequence ID" value="NZ_JBHRSS010000008.1"/>
</dbReference>
<accession>A0ABV7EU46</accession>
<evidence type="ECO:0000313" key="3">
    <source>
        <dbReference type="Proteomes" id="UP001595462"/>
    </source>
</evidence>
<name>A0ABV7EU46_9GAMM</name>
<sequence length="185" mass="20571">MAGSGVPLFYRSSTMGWLITQGQTKAELIQHLTEGDPNLRTHRKCVRGNVLWTVQENLKYPEFGRLIVAYLMVRNPGYGWGYKPVTESMGPAELSCPVSYLDEVPVPGSEFAAPWRARVRRRHADKQRLKRTVTAASIGDQVTLTEGCVPQTVTLASKKPLIGRADDGSHWRIPRQCIASIKPAV</sequence>
<protein>
    <submittedName>
        <fullName evidence="2">DUF6927 domain-containing protein</fullName>
    </submittedName>
</protein>
<reference evidence="3" key="1">
    <citation type="journal article" date="2019" name="Int. J. Syst. Evol. Microbiol.">
        <title>The Global Catalogue of Microorganisms (GCM) 10K type strain sequencing project: providing services to taxonomists for standard genome sequencing and annotation.</title>
        <authorList>
            <consortium name="The Broad Institute Genomics Platform"/>
            <consortium name="The Broad Institute Genome Sequencing Center for Infectious Disease"/>
            <person name="Wu L."/>
            <person name="Ma J."/>
        </authorList>
    </citation>
    <scope>NUCLEOTIDE SEQUENCE [LARGE SCALE GENOMIC DNA]</scope>
    <source>
        <strain evidence="3">KCTC 52640</strain>
    </source>
</reference>
<organism evidence="2 3">
    <name type="scientific">Salinisphaera aquimarina</name>
    <dbReference type="NCBI Taxonomy" id="2094031"/>
    <lineage>
        <taxon>Bacteria</taxon>
        <taxon>Pseudomonadati</taxon>
        <taxon>Pseudomonadota</taxon>
        <taxon>Gammaproteobacteria</taxon>
        <taxon>Salinisphaerales</taxon>
        <taxon>Salinisphaeraceae</taxon>
        <taxon>Salinisphaera</taxon>
    </lineage>
</organism>
<proteinExistence type="predicted"/>
<dbReference type="Pfam" id="PF21992">
    <property type="entry name" value="DUF6927"/>
    <property type="match status" value="1"/>
</dbReference>
<gene>
    <name evidence="2" type="ORF">ACFOSU_16395</name>
</gene>
<keyword evidence="3" id="KW-1185">Reference proteome</keyword>
<comment type="caution">
    <text evidence="2">The sequence shown here is derived from an EMBL/GenBank/DDBJ whole genome shotgun (WGS) entry which is preliminary data.</text>
</comment>